<dbReference type="RefSeq" id="WP_257464056.1">
    <property type="nucleotide sequence ID" value="NZ_JANJZT010000003.1"/>
</dbReference>
<proteinExistence type="predicted"/>
<dbReference type="InterPro" id="IPR010724">
    <property type="entry name" value="RepA_N"/>
</dbReference>
<dbReference type="EMBL" id="JBEPMJ010000003">
    <property type="protein sequence ID" value="MET3749510.1"/>
    <property type="molecule type" value="Genomic_DNA"/>
</dbReference>
<accession>A0ABV2LZ73</accession>
<dbReference type="Pfam" id="PF06970">
    <property type="entry name" value="RepA_N"/>
    <property type="match status" value="1"/>
</dbReference>
<feature type="compositionally biased region" description="Basic and acidic residues" evidence="1">
    <location>
        <begin position="137"/>
        <end position="160"/>
    </location>
</feature>
<reference evidence="3 4" key="1">
    <citation type="submission" date="2024-06" db="EMBL/GenBank/DDBJ databases">
        <title>Genomic Encyclopedia of Type Strains, Phase IV (KMG-IV): sequencing the most valuable type-strain genomes for metagenomic binning, comparative biology and taxonomic classification.</title>
        <authorList>
            <person name="Goeker M."/>
        </authorList>
    </citation>
    <scope>NUCLEOTIDE SEQUENCE [LARGE SCALE GENOMIC DNA]</scope>
    <source>
        <strain evidence="3 4">DSM 29492</strain>
    </source>
</reference>
<evidence type="ECO:0000259" key="2">
    <source>
        <dbReference type="Pfam" id="PF06970"/>
    </source>
</evidence>
<feature type="domain" description="Replication initiator A N-terminal" evidence="2">
    <location>
        <begin position="15"/>
        <end position="78"/>
    </location>
</feature>
<name>A0ABV2LZ73_9FIRM</name>
<evidence type="ECO:0000313" key="3">
    <source>
        <dbReference type="EMBL" id="MET3749510.1"/>
    </source>
</evidence>
<organism evidence="3 4">
    <name type="scientific">Blautia caecimuris</name>
    <dbReference type="NCBI Taxonomy" id="1796615"/>
    <lineage>
        <taxon>Bacteria</taxon>
        <taxon>Bacillati</taxon>
        <taxon>Bacillota</taxon>
        <taxon>Clostridia</taxon>
        <taxon>Lachnospirales</taxon>
        <taxon>Lachnospiraceae</taxon>
        <taxon>Blautia</taxon>
    </lineage>
</organism>
<gene>
    <name evidence="3" type="ORF">ABID24_000737</name>
</gene>
<evidence type="ECO:0000256" key="1">
    <source>
        <dbReference type="SAM" id="MobiDB-lite"/>
    </source>
</evidence>
<feature type="region of interest" description="Disordered" evidence="1">
    <location>
        <begin position="123"/>
        <end position="160"/>
    </location>
</feature>
<dbReference type="Proteomes" id="UP001549106">
    <property type="component" value="Unassembled WGS sequence"/>
</dbReference>
<comment type="caution">
    <text evidence="3">The sequence shown here is derived from an EMBL/GenBank/DDBJ whole genome shotgun (WGS) entry which is preliminary data.</text>
</comment>
<feature type="compositionally biased region" description="Polar residues" evidence="1">
    <location>
        <begin position="123"/>
        <end position="136"/>
    </location>
</feature>
<keyword evidence="4" id="KW-1185">Reference proteome</keyword>
<evidence type="ECO:0000313" key="4">
    <source>
        <dbReference type="Proteomes" id="UP001549106"/>
    </source>
</evidence>
<protein>
    <submittedName>
        <fullName evidence="3">Transcriptional regulator</fullName>
    </submittedName>
</protein>
<sequence>MTEFLTADTSLPPYMVFPRFLLDTELNETTKLLYVILLDRARLSLKNEGWTDTSGHVFIYFTIEAMAKVMHKSQMTIKTSLTSLEKSELILRKRQGVGQPNRIYVKFPLGTFHHTDKILSLTQTENCPSNRQNSITETDKKLSTNKKEREKNNLSKNERAKNLSPYGKFQNVFLSDQELEEIKHSVSDWKEYIERLSGYMASTGKQYRNHAATIINWARQDNPLSQQRIYESEEYETL</sequence>